<evidence type="ECO:0000313" key="3">
    <source>
        <dbReference type="EMBL" id="GAA4264589.1"/>
    </source>
</evidence>
<comment type="caution">
    <text evidence="3">The sequence shown here is derived from an EMBL/GenBank/DDBJ whole genome shotgun (WGS) entry which is preliminary data.</text>
</comment>
<organism evidence="3 4">
    <name type="scientific">Frondihabitans peucedani</name>
    <dbReference type="NCBI Taxonomy" id="598626"/>
    <lineage>
        <taxon>Bacteria</taxon>
        <taxon>Bacillati</taxon>
        <taxon>Actinomycetota</taxon>
        <taxon>Actinomycetes</taxon>
        <taxon>Micrococcales</taxon>
        <taxon>Microbacteriaceae</taxon>
        <taxon>Frondihabitans</taxon>
    </lineage>
</organism>
<dbReference type="Pfam" id="PF11241">
    <property type="entry name" value="DUF3043"/>
    <property type="match status" value="1"/>
</dbReference>
<feature type="region of interest" description="Disordered" evidence="1">
    <location>
        <begin position="1"/>
        <end position="76"/>
    </location>
</feature>
<dbReference type="InterPro" id="IPR021403">
    <property type="entry name" value="DUF3043"/>
</dbReference>
<keyword evidence="2" id="KW-0812">Transmembrane</keyword>
<feature type="transmembrane region" description="Helical" evidence="2">
    <location>
        <begin position="112"/>
        <end position="133"/>
    </location>
</feature>
<proteinExistence type="predicted"/>
<dbReference type="EMBL" id="BAABAU010000001">
    <property type="protein sequence ID" value="GAA4264589.1"/>
    <property type="molecule type" value="Genomic_DNA"/>
</dbReference>
<sequence>MTGNLRFFDDTRGSPVAKAPIISPDNSTDGSSTTVNGTATGKGRPTPTRKEREAANQRPLVAKGKEAQKAQRDRVAEQRNRARIGLANGEEKFLPARDRGPQRRFVRDYVDARYSVGEAMIPIMVVVILLSLVPNASSIVLILLWAYFIVAIIDCLLVGQRIRRKLGDKVGADKIESGLRWYAAMRALQLKPMRLPKPQVKRGQFPS</sequence>
<feature type="transmembrane region" description="Helical" evidence="2">
    <location>
        <begin position="139"/>
        <end position="159"/>
    </location>
</feature>
<name>A0ABP8DXG3_9MICO</name>
<gene>
    <name evidence="3" type="ORF">GCM10022256_02010</name>
</gene>
<dbReference type="Proteomes" id="UP001501594">
    <property type="component" value="Unassembled WGS sequence"/>
</dbReference>
<accession>A0ABP8DXG3</accession>
<evidence type="ECO:0000256" key="1">
    <source>
        <dbReference type="SAM" id="MobiDB-lite"/>
    </source>
</evidence>
<evidence type="ECO:0000256" key="2">
    <source>
        <dbReference type="SAM" id="Phobius"/>
    </source>
</evidence>
<evidence type="ECO:0008006" key="5">
    <source>
        <dbReference type="Google" id="ProtNLM"/>
    </source>
</evidence>
<feature type="compositionally biased region" description="Polar residues" evidence="1">
    <location>
        <begin position="24"/>
        <end position="39"/>
    </location>
</feature>
<keyword evidence="2" id="KW-0472">Membrane</keyword>
<reference evidence="4" key="1">
    <citation type="journal article" date="2019" name="Int. J. Syst. Evol. Microbiol.">
        <title>The Global Catalogue of Microorganisms (GCM) 10K type strain sequencing project: providing services to taxonomists for standard genome sequencing and annotation.</title>
        <authorList>
            <consortium name="The Broad Institute Genomics Platform"/>
            <consortium name="The Broad Institute Genome Sequencing Center for Infectious Disease"/>
            <person name="Wu L."/>
            <person name="Ma J."/>
        </authorList>
    </citation>
    <scope>NUCLEOTIDE SEQUENCE [LARGE SCALE GENOMIC DNA]</scope>
    <source>
        <strain evidence="4">JCM 17442</strain>
    </source>
</reference>
<evidence type="ECO:0000313" key="4">
    <source>
        <dbReference type="Proteomes" id="UP001501594"/>
    </source>
</evidence>
<keyword evidence="2" id="KW-1133">Transmembrane helix</keyword>
<protein>
    <recommendedName>
        <fullName evidence="5">DUF3043 domain-containing protein</fullName>
    </recommendedName>
</protein>
<keyword evidence="4" id="KW-1185">Reference proteome</keyword>
<feature type="compositionally biased region" description="Basic and acidic residues" evidence="1">
    <location>
        <begin position="63"/>
        <end position="76"/>
    </location>
</feature>